<gene>
    <name evidence="4" type="ORF">RSA13_08820</name>
</gene>
<sequence length="90" mass="9623">MKRLPVYLSAALLATASFSTLAATAVDRQEAQGLQRIGSVSVTNVNGSLDDVTRQLSQEAKSEGARHFRVIGVDNPGDSSLWTGTAEIYR</sequence>
<dbReference type="EMBL" id="LDSI01000010">
    <property type="protein sequence ID" value="KTS98599.1"/>
    <property type="molecule type" value="Genomic_DNA"/>
</dbReference>
<dbReference type="InterPro" id="IPR025543">
    <property type="entry name" value="Dodecin-like"/>
</dbReference>
<dbReference type="GeneID" id="61252173"/>
<organism evidence="4 5">
    <name type="scientific">Pantoea stewartii</name>
    <dbReference type="NCBI Taxonomy" id="66269"/>
    <lineage>
        <taxon>Bacteria</taxon>
        <taxon>Pseudomonadati</taxon>
        <taxon>Pseudomonadota</taxon>
        <taxon>Gammaproteobacteria</taxon>
        <taxon>Enterobacterales</taxon>
        <taxon>Erwiniaceae</taxon>
        <taxon>Pantoea</taxon>
    </lineage>
</organism>
<evidence type="ECO:0000313" key="4">
    <source>
        <dbReference type="EMBL" id="KTS98599.1"/>
    </source>
</evidence>
<evidence type="ECO:0000256" key="2">
    <source>
        <dbReference type="SAM" id="SignalP"/>
    </source>
</evidence>
<evidence type="ECO:0000259" key="3">
    <source>
        <dbReference type="Pfam" id="PF07338"/>
    </source>
</evidence>
<feature type="domain" description="YdgH/BhsA/McbA-like" evidence="3">
    <location>
        <begin position="34"/>
        <end position="90"/>
    </location>
</feature>
<name>A0AB34VGV8_9GAMM</name>
<dbReference type="RefSeq" id="WP_006118378.1">
    <property type="nucleotide sequence ID" value="NZ_CP046585.1"/>
</dbReference>
<dbReference type="InterPro" id="IPR051096">
    <property type="entry name" value="BhsA/McbA_stress_biofilm_assoc"/>
</dbReference>
<dbReference type="InterPro" id="IPR036275">
    <property type="entry name" value="YdgH-like_sf"/>
</dbReference>
<dbReference type="Pfam" id="PF07338">
    <property type="entry name" value="YdgH_BhsA-like"/>
    <property type="match status" value="1"/>
</dbReference>
<reference evidence="4 5" key="1">
    <citation type="journal article" date="2016" name="Front. Microbiol.">
        <title>Genomic Resource of Rice Seed Associated Bacteria.</title>
        <authorList>
            <person name="Midha S."/>
            <person name="Bansal K."/>
            <person name="Sharma S."/>
            <person name="Kumar N."/>
            <person name="Patil P.P."/>
            <person name="Chaudhry V."/>
            <person name="Patil P.B."/>
        </authorList>
    </citation>
    <scope>NUCLEOTIDE SEQUENCE [LARGE SCALE GENOMIC DNA]</scope>
    <source>
        <strain evidence="4 5">RSA13</strain>
    </source>
</reference>
<dbReference type="AlphaFoldDB" id="A0AB34VGV8"/>
<dbReference type="SUPFAM" id="SSF159871">
    <property type="entry name" value="YdgH-like"/>
    <property type="match status" value="1"/>
</dbReference>
<dbReference type="InterPro" id="IPR010854">
    <property type="entry name" value="YdgH/BhsA/McbA-like_dom"/>
</dbReference>
<keyword evidence="1 2" id="KW-0732">Signal</keyword>
<evidence type="ECO:0000313" key="5">
    <source>
        <dbReference type="Proteomes" id="UP000072520"/>
    </source>
</evidence>
<proteinExistence type="predicted"/>
<accession>A0AB34VGV8</accession>
<dbReference type="Gene3D" id="3.30.1660.10">
    <property type="entry name" value="Flavin-binding protein dodecin"/>
    <property type="match status" value="1"/>
</dbReference>
<dbReference type="Proteomes" id="UP000072520">
    <property type="component" value="Unassembled WGS sequence"/>
</dbReference>
<feature type="chain" id="PRO_5044233002" evidence="2">
    <location>
        <begin position="23"/>
        <end position="90"/>
    </location>
</feature>
<comment type="caution">
    <text evidence="4">The sequence shown here is derived from an EMBL/GenBank/DDBJ whole genome shotgun (WGS) entry which is preliminary data.</text>
</comment>
<protein>
    <submittedName>
        <fullName evidence="4">Protein ydgH Flags</fullName>
    </submittedName>
</protein>
<evidence type="ECO:0000256" key="1">
    <source>
        <dbReference type="ARBA" id="ARBA00022729"/>
    </source>
</evidence>
<dbReference type="PANTHER" id="PTHR34156">
    <property type="entry name" value="OUTER MEMBRANE PROTEIN-RELATED-RELATED"/>
    <property type="match status" value="1"/>
</dbReference>
<feature type="signal peptide" evidence="2">
    <location>
        <begin position="1"/>
        <end position="22"/>
    </location>
</feature>